<accession>A0A9D2XFX8</accession>
<sequence length="208" mass="24452">MSHFDQADYAVFRERLAVIQRRGNRVELLMKQVQEKLTEVDFLMKQEREKLMEVDLLIKQEREKLMEVNLLQFRLGLQAKSVQEELQDLGWLTAERHRGLYSSSGPGSRLESCDYDYLMPQYLDTVSPETCDGPILYRSPYKQRATEMIQHDSDYTSDTDSVLLRRNLSPRSPENWSPNESESFLSEGDGEAEVWVDEEPKRRRRNTL</sequence>
<protein>
    <submittedName>
        <fullName evidence="2">LOC107394064-like protein</fullName>
    </submittedName>
</protein>
<reference evidence="2" key="1">
    <citation type="submission" date="2020-03" db="EMBL/GenBank/DDBJ databases">
        <title>Intra-Species Differences in Population Size shape Life History and Genome Evolution.</title>
        <authorList>
            <person name="Willemsen D."/>
            <person name="Cui R."/>
            <person name="Valenzano D.R."/>
        </authorList>
    </citation>
    <scope>NUCLEOTIDE SEQUENCE</scope>
    <source>
        <strain evidence="2">GRZ</strain>
        <tissue evidence="2">Whole</tissue>
    </source>
</reference>
<comment type="caution">
    <text evidence="2">The sequence shown here is derived from an EMBL/GenBank/DDBJ whole genome shotgun (WGS) entry which is preliminary data.</text>
</comment>
<dbReference type="EMBL" id="JAAVVJ010000019">
    <property type="protein sequence ID" value="KAF7200464.1"/>
    <property type="molecule type" value="Genomic_DNA"/>
</dbReference>
<dbReference type="AlphaFoldDB" id="A0A9D2XFX8"/>
<dbReference type="KEGG" id="nfu:107394064"/>
<dbReference type="Proteomes" id="UP000822369">
    <property type="component" value="Chromosome 19"/>
</dbReference>
<feature type="region of interest" description="Disordered" evidence="1">
    <location>
        <begin position="168"/>
        <end position="208"/>
    </location>
</feature>
<evidence type="ECO:0000256" key="1">
    <source>
        <dbReference type="SAM" id="MobiDB-lite"/>
    </source>
</evidence>
<proteinExistence type="predicted"/>
<organism evidence="2 3">
    <name type="scientific">Nothobranchius furzeri</name>
    <name type="common">Turquoise killifish</name>
    <dbReference type="NCBI Taxonomy" id="105023"/>
    <lineage>
        <taxon>Eukaryota</taxon>
        <taxon>Metazoa</taxon>
        <taxon>Chordata</taxon>
        <taxon>Craniata</taxon>
        <taxon>Vertebrata</taxon>
        <taxon>Euteleostomi</taxon>
        <taxon>Actinopterygii</taxon>
        <taxon>Neopterygii</taxon>
        <taxon>Teleostei</taxon>
        <taxon>Neoteleostei</taxon>
        <taxon>Acanthomorphata</taxon>
        <taxon>Ovalentaria</taxon>
        <taxon>Atherinomorphae</taxon>
        <taxon>Cyprinodontiformes</taxon>
        <taxon>Nothobranchiidae</taxon>
        <taxon>Nothobranchius</taxon>
    </lineage>
</organism>
<feature type="compositionally biased region" description="Acidic residues" evidence="1">
    <location>
        <begin position="188"/>
        <end position="197"/>
    </location>
</feature>
<evidence type="ECO:0000313" key="2">
    <source>
        <dbReference type="EMBL" id="KAF7200464.1"/>
    </source>
</evidence>
<evidence type="ECO:0000313" key="3">
    <source>
        <dbReference type="Proteomes" id="UP000822369"/>
    </source>
</evidence>
<gene>
    <name evidence="2" type="ORF">G4P62_016891</name>
</gene>
<name>A0A9D2XFX8_NOTFU</name>
<feature type="compositionally biased region" description="Low complexity" evidence="1">
    <location>
        <begin position="169"/>
        <end position="183"/>
    </location>
</feature>